<sequence length="116" mass="12828">MAPIKLKSPTVNISAGVSRNFPIPRVDAGFSCAYRIRDPSASGYCRCNGTVLMAMIHTTRYLDKQAVTFKVSSRKRWRSAWNRRTGFSPLFSPVGSDQEKTDGELKLKLAASDVVS</sequence>
<dbReference type="AlphaFoldDB" id="A0A0J6XW68"/>
<dbReference type="EMBL" id="DS028093">
    <property type="protein sequence ID" value="KMP00446.1"/>
    <property type="molecule type" value="Genomic_DNA"/>
</dbReference>
<protein>
    <submittedName>
        <fullName evidence="1">Uncharacterized protein</fullName>
    </submittedName>
</protein>
<accession>A0A0J6XW68</accession>
<evidence type="ECO:0000313" key="1">
    <source>
        <dbReference type="EMBL" id="KMP00446.1"/>
    </source>
</evidence>
<proteinExistence type="predicted"/>
<organism evidence="1 2">
    <name type="scientific">Coccidioides immitis RMSCC 2394</name>
    <dbReference type="NCBI Taxonomy" id="404692"/>
    <lineage>
        <taxon>Eukaryota</taxon>
        <taxon>Fungi</taxon>
        <taxon>Dikarya</taxon>
        <taxon>Ascomycota</taxon>
        <taxon>Pezizomycotina</taxon>
        <taxon>Eurotiomycetes</taxon>
        <taxon>Eurotiomycetidae</taxon>
        <taxon>Onygenales</taxon>
        <taxon>Onygenaceae</taxon>
        <taxon>Coccidioides</taxon>
    </lineage>
</organism>
<reference evidence="2" key="1">
    <citation type="journal article" date="2010" name="Genome Res.">
        <title>Population genomic sequencing of Coccidioides fungi reveals recent hybridization and transposon control.</title>
        <authorList>
            <person name="Neafsey D.E."/>
            <person name="Barker B.M."/>
            <person name="Sharpton T.J."/>
            <person name="Stajich J.E."/>
            <person name="Park D.J."/>
            <person name="Whiston E."/>
            <person name="Hung C.-Y."/>
            <person name="McMahan C."/>
            <person name="White J."/>
            <person name="Sykes S."/>
            <person name="Heiman D."/>
            <person name="Young S."/>
            <person name="Zeng Q."/>
            <person name="Abouelleil A."/>
            <person name="Aftuck L."/>
            <person name="Bessette D."/>
            <person name="Brown A."/>
            <person name="FitzGerald M."/>
            <person name="Lui A."/>
            <person name="Macdonald J.P."/>
            <person name="Priest M."/>
            <person name="Orbach M.J."/>
            <person name="Galgiani J.N."/>
            <person name="Kirkland T.N."/>
            <person name="Cole G.T."/>
            <person name="Birren B.W."/>
            <person name="Henn M.R."/>
            <person name="Taylor J.W."/>
            <person name="Rounsley S.D."/>
        </authorList>
    </citation>
    <scope>NUCLEOTIDE SEQUENCE [LARGE SCALE GENOMIC DNA]</scope>
    <source>
        <strain evidence="2">RMSCC 2394</strain>
    </source>
</reference>
<name>A0A0J6XW68_COCIT</name>
<dbReference type="Proteomes" id="UP000054565">
    <property type="component" value="Unassembled WGS sequence"/>
</dbReference>
<gene>
    <name evidence="1" type="ORF">CIRG_00588</name>
</gene>
<evidence type="ECO:0000313" key="2">
    <source>
        <dbReference type="Proteomes" id="UP000054565"/>
    </source>
</evidence>